<sequence length="81" mass="9336">MEAKDVSRKISWKLNKKTLIVVYNALIGSIIDYGFFILFHVSQTNIQKLQVIQNTCFKSIYHLPYDIPSTSTFWPSRGPKG</sequence>
<dbReference type="AlphaFoldDB" id="A0A3M7RK19"/>
<protein>
    <submittedName>
        <fullName evidence="2">Uncharacterized protein</fullName>
    </submittedName>
</protein>
<dbReference type="EMBL" id="REGN01003213">
    <property type="protein sequence ID" value="RNA23824.1"/>
    <property type="molecule type" value="Genomic_DNA"/>
</dbReference>
<keyword evidence="1" id="KW-1133">Transmembrane helix</keyword>
<comment type="caution">
    <text evidence="2">The sequence shown here is derived from an EMBL/GenBank/DDBJ whole genome shotgun (WGS) entry which is preliminary data.</text>
</comment>
<feature type="transmembrane region" description="Helical" evidence="1">
    <location>
        <begin position="21"/>
        <end position="41"/>
    </location>
</feature>
<keyword evidence="3" id="KW-1185">Reference proteome</keyword>
<proteinExistence type="predicted"/>
<evidence type="ECO:0000313" key="3">
    <source>
        <dbReference type="Proteomes" id="UP000276133"/>
    </source>
</evidence>
<gene>
    <name evidence="2" type="ORF">BpHYR1_036206</name>
</gene>
<evidence type="ECO:0000256" key="1">
    <source>
        <dbReference type="SAM" id="Phobius"/>
    </source>
</evidence>
<dbReference type="OrthoDB" id="6771580at2759"/>
<dbReference type="Proteomes" id="UP000276133">
    <property type="component" value="Unassembled WGS sequence"/>
</dbReference>
<keyword evidence="1" id="KW-0812">Transmembrane</keyword>
<keyword evidence="1" id="KW-0472">Membrane</keyword>
<name>A0A3M7RK19_BRAPC</name>
<reference evidence="2 3" key="1">
    <citation type="journal article" date="2018" name="Sci. Rep.">
        <title>Genomic signatures of local adaptation to the degree of environmental predictability in rotifers.</title>
        <authorList>
            <person name="Franch-Gras L."/>
            <person name="Hahn C."/>
            <person name="Garcia-Roger E.M."/>
            <person name="Carmona M.J."/>
            <person name="Serra M."/>
            <person name="Gomez A."/>
        </authorList>
    </citation>
    <scope>NUCLEOTIDE SEQUENCE [LARGE SCALE GENOMIC DNA]</scope>
    <source>
        <strain evidence="2">HYR1</strain>
    </source>
</reference>
<organism evidence="2 3">
    <name type="scientific">Brachionus plicatilis</name>
    <name type="common">Marine rotifer</name>
    <name type="synonym">Brachionus muelleri</name>
    <dbReference type="NCBI Taxonomy" id="10195"/>
    <lineage>
        <taxon>Eukaryota</taxon>
        <taxon>Metazoa</taxon>
        <taxon>Spiralia</taxon>
        <taxon>Gnathifera</taxon>
        <taxon>Rotifera</taxon>
        <taxon>Eurotatoria</taxon>
        <taxon>Monogononta</taxon>
        <taxon>Pseudotrocha</taxon>
        <taxon>Ploima</taxon>
        <taxon>Brachionidae</taxon>
        <taxon>Brachionus</taxon>
    </lineage>
</organism>
<accession>A0A3M7RK19</accession>
<evidence type="ECO:0000313" key="2">
    <source>
        <dbReference type="EMBL" id="RNA23824.1"/>
    </source>
</evidence>